<name>A0A328D7N2_9ASTE</name>
<keyword evidence="3" id="KW-1185">Reference proteome</keyword>
<feature type="compositionally biased region" description="Low complexity" evidence="1">
    <location>
        <begin position="29"/>
        <end position="46"/>
    </location>
</feature>
<dbReference type="PANTHER" id="PTHR34196">
    <property type="entry name" value="OS02G0697700 PROTEIN"/>
    <property type="match status" value="1"/>
</dbReference>
<sequence>MVGVFSRFSAINKAAAHRRSTSAIEEKTALPPSLPEAAAAGADVAATTRDMDEFKPVQHPNEPLDDDHPVQCPFPEPSSSAFNGKNIVTGSQDGRKWKEKEEAVVEPETSATKPKPRILPSISAAEQNVLSLLDESVPVLEL</sequence>
<dbReference type="AlphaFoldDB" id="A0A328D7N2"/>
<proteinExistence type="predicted"/>
<gene>
    <name evidence="2" type="ORF">DM860_006429</name>
</gene>
<protein>
    <submittedName>
        <fullName evidence="2">Uncharacterized protein</fullName>
    </submittedName>
</protein>
<feature type="region of interest" description="Disordered" evidence="1">
    <location>
        <begin position="13"/>
        <end position="118"/>
    </location>
</feature>
<dbReference type="Proteomes" id="UP000249390">
    <property type="component" value="Unassembled WGS sequence"/>
</dbReference>
<accession>A0A328D7N2</accession>
<reference evidence="2 3" key="1">
    <citation type="submission" date="2018-06" db="EMBL/GenBank/DDBJ databases">
        <title>The Genome of Cuscuta australis (Dodder) Provides Insight into the Evolution of Plant Parasitism.</title>
        <authorList>
            <person name="Liu H."/>
        </authorList>
    </citation>
    <scope>NUCLEOTIDE SEQUENCE [LARGE SCALE GENOMIC DNA]</scope>
    <source>
        <strain evidence="3">cv. Yunnan</strain>
        <tissue evidence="2">Vines</tissue>
    </source>
</reference>
<evidence type="ECO:0000256" key="1">
    <source>
        <dbReference type="SAM" id="MobiDB-lite"/>
    </source>
</evidence>
<dbReference type="PANTHER" id="PTHR34196:SF2">
    <property type="entry name" value="OS02G0697700 PROTEIN"/>
    <property type="match status" value="1"/>
</dbReference>
<evidence type="ECO:0000313" key="3">
    <source>
        <dbReference type="Proteomes" id="UP000249390"/>
    </source>
</evidence>
<comment type="caution">
    <text evidence="2">The sequence shown here is derived from an EMBL/GenBank/DDBJ whole genome shotgun (WGS) entry which is preliminary data.</text>
</comment>
<organism evidence="2 3">
    <name type="scientific">Cuscuta australis</name>
    <dbReference type="NCBI Taxonomy" id="267555"/>
    <lineage>
        <taxon>Eukaryota</taxon>
        <taxon>Viridiplantae</taxon>
        <taxon>Streptophyta</taxon>
        <taxon>Embryophyta</taxon>
        <taxon>Tracheophyta</taxon>
        <taxon>Spermatophyta</taxon>
        <taxon>Magnoliopsida</taxon>
        <taxon>eudicotyledons</taxon>
        <taxon>Gunneridae</taxon>
        <taxon>Pentapetalae</taxon>
        <taxon>asterids</taxon>
        <taxon>lamiids</taxon>
        <taxon>Solanales</taxon>
        <taxon>Convolvulaceae</taxon>
        <taxon>Cuscuteae</taxon>
        <taxon>Cuscuta</taxon>
        <taxon>Cuscuta subgen. Grammica</taxon>
        <taxon>Cuscuta sect. Cleistogrammica</taxon>
    </lineage>
</organism>
<feature type="compositionally biased region" description="Basic and acidic residues" evidence="1">
    <location>
        <begin position="93"/>
        <end position="103"/>
    </location>
</feature>
<evidence type="ECO:0000313" key="2">
    <source>
        <dbReference type="EMBL" id="RAL40359.1"/>
    </source>
</evidence>
<dbReference type="EMBL" id="NQVE01000194">
    <property type="protein sequence ID" value="RAL40359.1"/>
    <property type="molecule type" value="Genomic_DNA"/>
</dbReference>
<feature type="compositionally biased region" description="Polar residues" evidence="1">
    <location>
        <begin position="77"/>
        <end position="92"/>
    </location>
</feature>